<organism evidence="1 2">
    <name type="scientific">Araneus ventricosus</name>
    <name type="common">Orbweaver spider</name>
    <name type="synonym">Epeira ventricosa</name>
    <dbReference type="NCBI Taxonomy" id="182803"/>
    <lineage>
        <taxon>Eukaryota</taxon>
        <taxon>Metazoa</taxon>
        <taxon>Ecdysozoa</taxon>
        <taxon>Arthropoda</taxon>
        <taxon>Chelicerata</taxon>
        <taxon>Arachnida</taxon>
        <taxon>Araneae</taxon>
        <taxon>Araneomorphae</taxon>
        <taxon>Entelegynae</taxon>
        <taxon>Araneoidea</taxon>
        <taxon>Araneidae</taxon>
        <taxon>Araneus</taxon>
    </lineage>
</organism>
<sequence length="80" mass="9143">MYPSYGVAWMSDAEIRSTLAMEAWMSDAEKVAPWLWSGMDARRRGKVQSLAMEWHGCLTPRLKYPSYGVAWMSDAEIKVP</sequence>
<dbReference type="AlphaFoldDB" id="A0A4Y2XAK9"/>
<comment type="caution">
    <text evidence="1">The sequence shown here is derived from an EMBL/GenBank/DDBJ whole genome shotgun (WGS) entry which is preliminary data.</text>
</comment>
<protein>
    <submittedName>
        <fullName evidence="1">Uncharacterized protein</fullName>
    </submittedName>
</protein>
<dbReference type="Proteomes" id="UP000499080">
    <property type="component" value="Unassembled WGS sequence"/>
</dbReference>
<proteinExistence type="predicted"/>
<evidence type="ECO:0000313" key="2">
    <source>
        <dbReference type="Proteomes" id="UP000499080"/>
    </source>
</evidence>
<reference evidence="1 2" key="1">
    <citation type="journal article" date="2019" name="Sci. Rep.">
        <title>Orb-weaving spider Araneus ventricosus genome elucidates the spidroin gene catalogue.</title>
        <authorList>
            <person name="Kono N."/>
            <person name="Nakamura H."/>
            <person name="Ohtoshi R."/>
            <person name="Moran D.A.P."/>
            <person name="Shinohara A."/>
            <person name="Yoshida Y."/>
            <person name="Fujiwara M."/>
            <person name="Mori M."/>
            <person name="Tomita M."/>
            <person name="Arakawa K."/>
        </authorList>
    </citation>
    <scope>NUCLEOTIDE SEQUENCE [LARGE SCALE GENOMIC DNA]</scope>
</reference>
<name>A0A4Y2XAK9_ARAVE</name>
<gene>
    <name evidence="1" type="ORF">AVEN_37010_1</name>
</gene>
<dbReference type="EMBL" id="BGPR01073413">
    <property type="protein sequence ID" value="GBO45994.1"/>
    <property type="molecule type" value="Genomic_DNA"/>
</dbReference>
<keyword evidence="2" id="KW-1185">Reference proteome</keyword>
<evidence type="ECO:0000313" key="1">
    <source>
        <dbReference type="EMBL" id="GBO45994.1"/>
    </source>
</evidence>
<accession>A0A4Y2XAK9</accession>